<reference evidence="1 2" key="1">
    <citation type="journal article" date="2011" name="J. Gen. Appl. Microbiol.">
        <title>Draft genome sequencing of the enigmatic yeast Saitoella complicata.</title>
        <authorList>
            <person name="Nishida H."/>
            <person name="Hamamoto M."/>
            <person name="Sugiyama J."/>
        </authorList>
    </citation>
    <scope>NUCLEOTIDE SEQUENCE [LARGE SCALE GENOMIC DNA]</scope>
    <source>
        <strain evidence="1 2">NRRL Y-17804</strain>
    </source>
</reference>
<comment type="caution">
    <text evidence="1">The sequence shown here is derived from an EMBL/GenBank/DDBJ whole genome shotgun (WGS) entry which is preliminary data.</text>
</comment>
<reference evidence="1 2" key="2">
    <citation type="journal article" date="2014" name="J. Gen. Appl. Microbiol.">
        <title>The early diverging ascomycetous budding yeast Saitoella complicata has three histone deacetylases belonging to the Clr6, Hos2, and Rpd3 lineages.</title>
        <authorList>
            <person name="Nishida H."/>
            <person name="Matsumoto T."/>
            <person name="Kondo S."/>
            <person name="Hamamoto M."/>
            <person name="Yoshikawa H."/>
        </authorList>
    </citation>
    <scope>NUCLEOTIDE SEQUENCE [LARGE SCALE GENOMIC DNA]</scope>
    <source>
        <strain evidence="1 2">NRRL Y-17804</strain>
    </source>
</reference>
<gene>
    <name evidence="1" type="ORF">G7K_4364-t1</name>
</gene>
<keyword evidence="2" id="KW-1185">Reference proteome</keyword>
<dbReference type="EMBL" id="BACD03000030">
    <property type="protein sequence ID" value="GAO50232.1"/>
    <property type="molecule type" value="Genomic_DNA"/>
</dbReference>
<dbReference type="Proteomes" id="UP000033140">
    <property type="component" value="Unassembled WGS sequence"/>
</dbReference>
<accession>A0A0E9NK24</accession>
<evidence type="ECO:0000313" key="1">
    <source>
        <dbReference type="EMBL" id="GAO50232.1"/>
    </source>
</evidence>
<name>A0A0E9NK24_SAICN</name>
<organism evidence="1 2">
    <name type="scientific">Saitoella complicata (strain BCRC 22490 / CBS 7301 / JCM 7358 / NBRC 10748 / NRRL Y-17804)</name>
    <dbReference type="NCBI Taxonomy" id="698492"/>
    <lineage>
        <taxon>Eukaryota</taxon>
        <taxon>Fungi</taxon>
        <taxon>Dikarya</taxon>
        <taxon>Ascomycota</taxon>
        <taxon>Taphrinomycotina</taxon>
        <taxon>Taphrinomycotina incertae sedis</taxon>
        <taxon>Saitoella</taxon>
    </lineage>
</organism>
<evidence type="ECO:0000313" key="2">
    <source>
        <dbReference type="Proteomes" id="UP000033140"/>
    </source>
</evidence>
<protein>
    <submittedName>
        <fullName evidence="1">Uncharacterized protein</fullName>
    </submittedName>
</protein>
<sequence length="162" mass="18037">MGLRSVLRYGYDSSLRQRRLITFIEETNFSGHLLHLTARFFDHARALSPDRLVYKALMESAGMARSGKDGAAKTWYAKFDVACGKLGVPLDSLAPPVTRTLVHQALRDSVLHNFNEAVSSRSRLRLFHLLGPSHTGRPRRSSMGFVSGEYAGQGRTLYPSLS</sequence>
<reference evidence="1 2" key="3">
    <citation type="journal article" date="2015" name="Genome Announc.">
        <title>Draft Genome Sequence of the Archiascomycetous Yeast Saitoella complicata.</title>
        <authorList>
            <person name="Yamauchi K."/>
            <person name="Kondo S."/>
            <person name="Hamamoto M."/>
            <person name="Takahashi Y."/>
            <person name="Ogura Y."/>
            <person name="Hayashi T."/>
            <person name="Nishida H."/>
        </authorList>
    </citation>
    <scope>NUCLEOTIDE SEQUENCE [LARGE SCALE GENOMIC DNA]</scope>
    <source>
        <strain evidence="1 2">NRRL Y-17804</strain>
    </source>
</reference>
<proteinExistence type="predicted"/>
<dbReference type="AlphaFoldDB" id="A0A0E9NK24"/>